<dbReference type="GO" id="GO:0050568">
    <property type="term" value="F:protein-glutamine glutaminase activity"/>
    <property type="evidence" value="ECO:0007669"/>
    <property type="project" value="UniProtKB-UniRule"/>
</dbReference>
<dbReference type="PANTHER" id="PTHR42872">
    <property type="entry name" value="PROTEIN-GLUTAMATE METHYLESTERASE/PROTEIN-GLUTAMINE GLUTAMINASE"/>
    <property type="match status" value="1"/>
</dbReference>
<dbReference type="PROSITE" id="PS50110">
    <property type="entry name" value="RESPONSE_REGULATORY"/>
    <property type="match status" value="1"/>
</dbReference>
<keyword evidence="2 5" id="KW-0145">Chemotaxis</keyword>
<dbReference type="CDD" id="cd17541">
    <property type="entry name" value="REC_CheB-like"/>
    <property type="match status" value="1"/>
</dbReference>
<feature type="region of interest" description="Disordered" evidence="8">
    <location>
        <begin position="357"/>
        <end position="379"/>
    </location>
</feature>
<dbReference type="NCBIfam" id="NF001965">
    <property type="entry name" value="PRK00742.1"/>
    <property type="match status" value="1"/>
</dbReference>
<evidence type="ECO:0000256" key="2">
    <source>
        <dbReference type="ARBA" id="ARBA00022500"/>
    </source>
</evidence>
<evidence type="ECO:0000259" key="10">
    <source>
        <dbReference type="PROSITE" id="PS50122"/>
    </source>
</evidence>
<comment type="PTM">
    <text evidence="5">Phosphorylated by CheA. Phosphorylation of the N-terminal regulatory domain activates the methylesterase activity.</text>
</comment>
<keyword evidence="1 5" id="KW-0963">Cytoplasm</keyword>
<evidence type="ECO:0000256" key="5">
    <source>
        <dbReference type="HAMAP-Rule" id="MF_00099"/>
    </source>
</evidence>
<dbReference type="EMBL" id="QGKU01000033">
    <property type="protein sequence ID" value="PWR02593.1"/>
    <property type="molecule type" value="Genomic_DNA"/>
</dbReference>
<comment type="caution">
    <text evidence="11">The sequence shown here is derived from an EMBL/GenBank/DDBJ whole genome shotgun (WGS) entry which is preliminary data.</text>
</comment>
<comment type="domain">
    <text evidence="5">Contains a C-terminal catalytic domain, and an N-terminal region which modulates catalytic activity.</text>
</comment>
<dbReference type="RefSeq" id="WP_109811642.1">
    <property type="nucleotide sequence ID" value="NZ_QGKU01000033.1"/>
</dbReference>
<dbReference type="AlphaFoldDB" id="A0A2V2LLE6"/>
<dbReference type="Pfam" id="PF01339">
    <property type="entry name" value="CheB_methylest"/>
    <property type="match status" value="1"/>
</dbReference>
<evidence type="ECO:0000259" key="9">
    <source>
        <dbReference type="PROSITE" id="PS50110"/>
    </source>
</evidence>
<organism evidence="11 12">
    <name type="scientific">Meridianimarinicoccus roseus</name>
    <dbReference type="NCBI Taxonomy" id="2072018"/>
    <lineage>
        <taxon>Bacteria</taxon>
        <taxon>Pseudomonadati</taxon>
        <taxon>Pseudomonadota</taxon>
        <taxon>Alphaproteobacteria</taxon>
        <taxon>Rhodobacterales</taxon>
        <taxon>Paracoccaceae</taxon>
        <taxon>Meridianimarinicoccus</taxon>
    </lineage>
</organism>
<gene>
    <name evidence="5" type="primary">cheB</name>
    <name evidence="11" type="ORF">DKT77_10405</name>
</gene>
<feature type="active site" evidence="5 6">
    <location>
        <position position="205"/>
    </location>
</feature>
<dbReference type="OrthoDB" id="9793421at2"/>
<evidence type="ECO:0000256" key="8">
    <source>
        <dbReference type="SAM" id="MobiDB-lite"/>
    </source>
</evidence>
<dbReference type="PANTHER" id="PTHR42872:SF6">
    <property type="entry name" value="PROTEIN-GLUTAMATE METHYLESTERASE_PROTEIN-GLUTAMINE GLUTAMINASE"/>
    <property type="match status" value="1"/>
</dbReference>
<dbReference type="EC" id="3.1.1.61" evidence="5"/>
<comment type="subcellular location">
    <subcellularLocation>
        <location evidence="5">Cytoplasm</location>
    </subcellularLocation>
</comment>
<dbReference type="Gene3D" id="3.40.50.2300">
    <property type="match status" value="1"/>
</dbReference>
<dbReference type="PIRSF" id="PIRSF000876">
    <property type="entry name" value="RR_chemtxs_CheB"/>
    <property type="match status" value="1"/>
</dbReference>
<protein>
    <recommendedName>
        <fullName evidence="5">Protein-glutamate methylesterase/protein-glutamine glutaminase</fullName>
        <ecNumber evidence="5">3.1.1.61</ecNumber>
        <ecNumber evidence="5">3.5.1.44</ecNumber>
    </recommendedName>
</protein>
<accession>A0A2V2LLE6</accession>
<evidence type="ECO:0000256" key="1">
    <source>
        <dbReference type="ARBA" id="ARBA00022490"/>
    </source>
</evidence>
<evidence type="ECO:0000313" key="12">
    <source>
        <dbReference type="Proteomes" id="UP000245680"/>
    </source>
</evidence>
<comment type="similarity">
    <text evidence="5">Belongs to the CheB family.</text>
</comment>
<dbReference type="PROSITE" id="PS50122">
    <property type="entry name" value="CHEB"/>
    <property type="match status" value="1"/>
</dbReference>
<keyword evidence="3 5" id="KW-0378">Hydrolase</keyword>
<feature type="modified residue" description="4-aspartylphosphate" evidence="5 7">
    <location>
        <position position="60"/>
    </location>
</feature>
<reference evidence="11 12" key="1">
    <citation type="submission" date="2018-05" db="EMBL/GenBank/DDBJ databases">
        <title>Rhodobacteraceae gen. nov., sp. nov. isolated from sea water.</title>
        <authorList>
            <person name="Ren Y."/>
        </authorList>
    </citation>
    <scope>NUCLEOTIDE SEQUENCE [LARGE SCALE GENOMIC DNA]</scope>
    <source>
        <strain evidence="11 12">TG-679</strain>
    </source>
</reference>
<dbReference type="NCBIfam" id="NF009206">
    <property type="entry name" value="PRK12555.1"/>
    <property type="match status" value="1"/>
</dbReference>
<comment type="catalytic activity">
    <reaction evidence="4 5">
        <text>[protein]-L-glutamate 5-O-methyl ester + H2O = L-glutamyl-[protein] + methanol + H(+)</text>
        <dbReference type="Rhea" id="RHEA:23236"/>
        <dbReference type="Rhea" id="RHEA-COMP:10208"/>
        <dbReference type="Rhea" id="RHEA-COMP:10311"/>
        <dbReference type="ChEBI" id="CHEBI:15377"/>
        <dbReference type="ChEBI" id="CHEBI:15378"/>
        <dbReference type="ChEBI" id="CHEBI:17790"/>
        <dbReference type="ChEBI" id="CHEBI:29973"/>
        <dbReference type="ChEBI" id="CHEBI:82795"/>
        <dbReference type="EC" id="3.1.1.61"/>
    </reaction>
</comment>
<keyword evidence="5 7" id="KW-0597">Phosphoprotein</keyword>
<proteinExistence type="inferred from homology"/>
<dbReference type="HAMAP" id="MF_00099">
    <property type="entry name" value="CheB_chemtxs"/>
    <property type="match status" value="1"/>
</dbReference>
<dbReference type="GO" id="GO:0008984">
    <property type="term" value="F:protein-glutamate methylesterase activity"/>
    <property type="evidence" value="ECO:0007669"/>
    <property type="project" value="UniProtKB-UniRule"/>
</dbReference>
<evidence type="ECO:0000256" key="6">
    <source>
        <dbReference type="PROSITE-ProRule" id="PRU00050"/>
    </source>
</evidence>
<dbReference type="Pfam" id="PF00072">
    <property type="entry name" value="Response_reg"/>
    <property type="match status" value="1"/>
</dbReference>
<dbReference type="Proteomes" id="UP000245680">
    <property type="component" value="Unassembled WGS sequence"/>
</dbReference>
<feature type="active site" evidence="5 6">
    <location>
        <position position="179"/>
    </location>
</feature>
<evidence type="ECO:0000256" key="4">
    <source>
        <dbReference type="ARBA" id="ARBA00048267"/>
    </source>
</evidence>
<dbReference type="Gene3D" id="3.40.50.180">
    <property type="entry name" value="Methylesterase CheB, C-terminal domain"/>
    <property type="match status" value="1"/>
</dbReference>
<evidence type="ECO:0000256" key="3">
    <source>
        <dbReference type="ARBA" id="ARBA00022801"/>
    </source>
</evidence>
<dbReference type="SUPFAM" id="SSF52172">
    <property type="entry name" value="CheY-like"/>
    <property type="match status" value="1"/>
</dbReference>
<dbReference type="GO" id="GO:0006935">
    <property type="term" value="P:chemotaxis"/>
    <property type="evidence" value="ECO:0007669"/>
    <property type="project" value="UniProtKB-UniRule"/>
</dbReference>
<feature type="domain" description="CheB-type methylesterase" evidence="10">
    <location>
        <begin position="167"/>
        <end position="360"/>
    </location>
</feature>
<keyword evidence="12" id="KW-1185">Reference proteome</keyword>
<evidence type="ECO:0000256" key="7">
    <source>
        <dbReference type="PROSITE-ProRule" id="PRU00169"/>
    </source>
</evidence>
<comment type="catalytic activity">
    <reaction evidence="5">
        <text>L-glutaminyl-[protein] + H2O = L-glutamyl-[protein] + NH4(+)</text>
        <dbReference type="Rhea" id="RHEA:16441"/>
        <dbReference type="Rhea" id="RHEA-COMP:10207"/>
        <dbReference type="Rhea" id="RHEA-COMP:10208"/>
        <dbReference type="ChEBI" id="CHEBI:15377"/>
        <dbReference type="ChEBI" id="CHEBI:28938"/>
        <dbReference type="ChEBI" id="CHEBI:29973"/>
        <dbReference type="ChEBI" id="CHEBI:30011"/>
        <dbReference type="EC" id="3.5.1.44"/>
    </reaction>
</comment>
<dbReference type="SUPFAM" id="SSF52738">
    <property type="entry name" value="Methylesterase CheB, C-terminal domain"/>
    <property type="match status" value="1"/>
</dbReference>
<comment type="function">
    <text evidence="5">Involved in chemotaxis. Part of a chemotaxis signal transduction system that modulates chemotaxis in response to various stimuli. Catalyzes the demethylation of specific methylglutamate residues introduced into the chemoreceptors (methyl-accepting chemotaxis proteins or MCP) by CheR. Also mediates the irreversible deamidation of specific glutamine residues to glutamic acid.</text>
</comment>
<dbReference type="InterPro" id="IPR000673">
    <property type="entry name" value="Sig_transdc_resp-reg_Me-estase"/>
</dbReference>
<feature type="domain" description="Response regulatory" evidence="9">
    <location>
        <begin position="9"/>
        <end position="126"/>
    </location>
</feature>
<dbReference type="CDD" id="cd16432">
    <property type="entry name" value="CheB_Rec"/>
    <property type="match status" value="1"/>
</dbReference>
<dbReference type="EC" id="3.5.1.44" evidence="5"/>
<sequence>MIAEPSAVRVLIVDDSAMIRKVLTMGLSRDPDIEVIGTASNAAAAEAFLSRETPDVVTLDIEMPGLDGLSFLKTYLRDRPVATVVISGHSGRGTDIAIEALRAGAVDVIAKPTVGVGSGLDTIMADVAASVKAAARSVARPGARMHREALMRAVASRPAQNTPSLRLHPKDWLFAIGASTGGVRALSAVLESFGPDIPGIVIVQHMPEDFTNAFARRLNGLCRIEVREAAEGDRVEPGLALIAPGGLCHMSLVRMGDDFRVRLTEGPPVCFSRPSVDVLFNSVAVASRGRATGMILTGMGRDGSEGLRQMRASGARTFAQDEASSTVYGMPLAAWENGAAEDRIPLDRVADTLLRSVGQGARGPGDNKLTAAQPGGWPT</sequence>
<evidence type="ECO:0000313" key="11">
    <source>
        <dbReference type="EMBL" id="PWR02593.1"/>
    </source>
</evidence>
<dbReference type="InterPro" id="IPR001789">
    <property type="entry name" value="Sig_transdc_resp-reg_receiver"/>
</dbReference>
<dbReference type="SMART" id="SM00448">
    <property type="entry name" value="REC"/>
    <property type="match status" value="1"/>
</dbReference>
<dbReference type="InterPro" id="IPR011006">
    <property type="entry name" value="CheY-like_superfamily"/>
</dbReference>
<dbReference type="GO" id="GO:0000156">
    <property type="term" value="F:phosphorelay response regulator activity"/>
    <property type="evidence" value="ECO:0007669"/>
    <property type="project" value="InterPro"/>
</dbReference>
<name>A0A2V2LLE6_9RHOB</name>
<feature type="active site" evidence="5 6">
    <location>
        <position position="302"/>
    </location>
</feature>
<dbReference type="InterPro" id="IPR035909">
    <property type="entry name" value="CheB_C"/>
</dbReference>
<dbReference type="InterPro" id="IPR008248">
    <property type="entry name" value="CheB-like"/>
</dbReference>
<dbReference type="GO" id="GO:0005737">
    <property type="term" value="C:cytoplasm"/>
    <property type="evidence" value="ECO:0007669"/>
    <property type="project" value="UniProtKB-SubCell"/>
</dbReference>